<dbReference type="PROSITE" id="PS50937">
    <property type="entry name" value="HTH_MERR_2"/>
    <property type="match status" value="1"/>
</dbReference>
<protein>
    <submittedName>
        <fullName evidence="4">MerR family DNA-binding transcriptional regulator</fullName>
    </submittedName>
</protein>
<evidence type="ECO:0000259" key="3">
    <source>
        <dbReference type="PROSITE" id="PS50937"/>
    </source>
</evidence>
<dbReference type="Proteomes" id="UP001336020">
    <property type="component" value="Unassembled WGS sequence"/>
</dbReference>
<evidence type="ECO:0000256" key="1">
    <source>
        <dbReference type="ARBA" id="ARBA00023125"/>
    </source>
</evidence>
<feature type="domain" description="HTH merR-type" evidence="3">
    <location>
        <begin position="1"/>
        <end position="68"/>
    </location>
</feature>
<evidence type="ECO:0000313" key="4">
    <source>
        <dbReference type="EMBL" id="MEE2060751.1"/>
    </source>
</evidence>
<dbReference type="PANTHER" id="PTHR30204:SF93">
    <property type="entry name" value="HTH MERR-TYPE DOMAIN-CONTAINING PROTEIN"/>
    <property type="match status" value="1"/>
</dbReference>
<dbReference type="SMART" id="SM00422">
    <property type="entry name" value="HTH_MERR"/>
    <property type="match status" value="1"/>
</dbReference>
<feature type="coiled-coil region" evidence="2">
    <location>
        <begin position="76"/>
        <end position="103"/>
    </location>
</feature>
<dbReference type="InterPro" id="IPR047057">
    <property type="entry name" value="MerR_fam"/>
</dbReference>
<reference evidence="4 5" key="1">
    <citation type="submission" date="2023-07" db="EMBL/GenBank/DDBJ databases">
        <authorList>
            <person name="Girao M."/>
            <person name="Carvalho M.F."/>
        </authorList>
    </citation>
    <scope>NUCLEOTIDE SEQUENCE [LARGE SCALE GENOMIC DNA]</scope>
    <source>
        <strain evidence="4 5">YIM65754</strain>
    </source>
</reference>
<dbReference type="RefSeq" id="WP_330135929.1">
    <property type="nucleotide sequence ID" value="NZ_JAUTXY010000014.1"/>
</dbReference>
<dbReference type="SUPFAM" id="SSF46955">
    <property type="entry name" value="Putative DNA-binding domain"/>
    <property type="match status" value="1"/>
</dbReference>
<name>A0ABU7LGS4_9NOCA</name>
<organism evidence="4 5">
    <name type="scientific">Rhodococcus artemisiae</name>
    <dbReference type="NCBI Taxonomy" id="714159"/>
    <lineage>
        <taxon>Bacteria</taxon>
        <taxon>Bacillati</taxon>
        <taxon>Actinomycetota</taxon>
        <taxon>Actinomycetes</taxon>
        <taxon>Mycobacteriales</taxon>
        <taxon>Nocardiaceae</taxon>
        <taxon>Rhodococcus</taxon>
    </lineage>
</organism>
<dbReference type="Gene3D" id="1.10.1660.10">
    <property type="match status" value="1"/>
</dbReference>
<proteinExistence type="predicted"/>
<keyword evidence="5" id="KW-1185">Reference proteome</keyword>
<dbReference type="Pfam" id="PF13411">
    <property type="entry name" value="MerR_1"/>
    <property type="match status" value="1"/>
</dbReference>
<accession>A0ABU7LGS4</accession>
<sequence>MLIGELAERTGVSRRALRYYEEQGLLVPERTVNGYRTYSDDAPVIVDRIQGLYASGMDSDDIRRFLPCARGRAPRLEMCDELHARLMRRAAELEDQAETIRRQRTAVLGHLGIR</sequence>
<keyword evidence="1 4" id="KW-0238">DNA-binding</keyword>
<dbReference type="GO" id="GO:0003677">
    <property type="term" value="F:DNA binding"/>
    <property type="evidence" value="ECO:0007669"/>
    <property type="project" value="UniProtKB-KW"/>
</dbReference>
<keyword evidence="2" id="KW-0175">Coiled coil</keyword>
<gene>
    <name evidence="4" type="ORF">Q7514_24840</name>
</gene>
<dbReference type="InterPro" id="IPR000551">
    <property type="entry name" value="MerR-type_HTH_dom"/>
</dbReference>
<dbReference type="EMBL" id="JAUTXY010000014">
    <property type="protein sequence ID" value="MEE2060751.1"/>
    <property type="molecule type" value="Genomic_DNA"/>
</dbReference>
<dbReference type="InterPro" id="IPR009061">
    <property type="entry name" value="DNA-bd_dom_put_sf"/>
</dbReference>
<dbReference type="PANTHER" id="PTHR30204">
    <property type="entry name" value="REDOX-CYCLING DRUG-SENSING TRANSCRIPTIONAL ACTIVATOR SOXR"/>
    <property type="match status" value="1"/>
</dbReference>
<comment type="caution">
    <text evidence="4">The sequence shown here is derived from an EMBL/GenBank/DDBJ whole genome shotgun (WGS) entry which is preliminary data.</text>
</comment>
<evidence type="ECO:0000313" key="5">
    <source>
        <dbReference type="Proteomes" id="UP001336020"/>
    </source>
</evidence>
<evidence type="ECO:0000256" key="2">
    <source>
        <dbReference type="SAM" id="Coils"/>
    </source>
</evidence>
<dbReference type="PROSITE" id="PS00552">
    <property type="entry name" value="HTH_MERR_1"/>
    <property type="match status" value="1"/>
</dbReference>